<evidence type="ECO:0000313" key="3">
    <source>
        <dbReference type="Proteomes" id="UP000185663"/>
    </source>
</evidence>
<dbReference type="InterPro" id="IPR036689">
    <property type="entry name" value="ESAT-6-like_sf"/>
</dbReference>
<keyword evidence="1" id="KW-0175">Coiled coil</keyword>
<dbReference type="OrthoDB" id="3752094at2"/>
<sequence length="728" mass="76266">MIAWDAQDPAFGQGVGVSAAAAVLRGVGDDLGALAEAADGAEQIPETAWDGSAASAWRGVARLLRADAREMVTAFDDGQHALDRYADTLAALRPRVTAARALKDAALQRIGTLQYQPDHGSPAAAAQIQYALDTAHSNLHEADRRLEQVANERQTADDALVSALAIPGVWSDALRALERVGIHDVDALAPHVLAERMVVVARSITSGTGDDEDARALQAFLDHCGQNPQAAETFAAALGGAGAVALLARLGDGVRTHDAESSVRTRALAGSLRSALSLGTVRLSRKEATEFVDGVFTAAKAPGGRSVVAYLFGDSANAPMGREVTIAAAIRVDALERETGGSACGWLDDDPVHAGGGRLLAEGGNLEGDRLKDPAGRILQTLALYPDEALAWLTEPGRDDDASSSSIGEERRAYWFWARDWSAQTSGDGFEGPASLVAGVQYATGGPNSPPYDEKVWEDVAVTSSDALRGLTGDAQPGNDRLDPDHVTARGSIAMSAAVVSMYDELMETSILKTRTGDEPTDLVATDDGFYPGVALRDGVLIRSVMAATLTEPGAALVDARALLEMSATLDAARAGVVDTTYFDDRLVTAAALVDAGDDTARLERAARLDMEHEELAAARAAVLGGIPVPGAEVGSKVTGYLLDTAIGATQGHIANILTSADSSAHENARAEIYLAQAEGADAFVDWYREQVASLKQEGVVFHGSADAESVNTAYLNQRTRWKDVAET</sequence>
<dbReference type="EMBL" id="LT629776">
    <property type="protein sequence ID" value="SDS02281.1"/>
    <property type="molecule type" value="Genomic_DNA"/>
</dbReference>
<feature type="coiled-coil region" evidence="1">
    <location>
        <begin position="132"/>
        <end position="159"/>
    </location>
</feature>
<organism evidence="2 3">
    <name type="scientific">Paraoerskovia marina</name>
    <dbReference type="NCBI Taxonomy" id="545619"/>
    <lineage>
        <taxon>Bacteria</taxon>
        <taxon>Bacillati</taxon>
        <taxon>Actinomycetota</taxon>
        <taxon>Actinomycetes</taxon>
        <taxon>Micrococcales</taxon>
        <taxon>Cellulomonadaceae</taxon>
        <taxon>Paraoerskovia</taxon>
    </lineage>
</organism>
<protein>
    <submittedName>
        <fullName evidence="2">Uncharacterized protein</fullName>
    </submittedName>
</protein>
<gene>
    <name evidence="2" type="ORF">SAMN04489860_0617</name>
</gene>
<dbReference type="RefSeq" id="WP_083371544.1">
    <property type="nucleotide sequence ID" value="NZ_LT629776.1"/>
</dbReference>
<accession>A0A1H1NTG8</accession>
<name>A0A1H1NTG8_9CELL</name>
<reference evidence="2 3" key="1">
    <citation type="submission" date="2016-10" db="EMBL/GenBank/DDBJ databases">
        <authorList>
            <person name="de Groot N.N."/>
        </authorList>
    </citation>
    <scope>NUCLEOTIDE SEQUENCE [LARGE SCALE GENOMIC DNA]</scope>
    <source>
        <strain evidence="2 3">DSM 22126</strain>
    </source>
</reference>
<dbReference type="STRING" id="545619.SAMN04489860_0617"/>
<keyword evidence="3" id="KW-1185">Reference proteome</keyword>
<dbReference type="SUPFAM" id="SSF140453">
    <property type="entry name" value="EsxAB dimer-like"/>
    <property type="match status" value="1"/>
</dbReference>
<evidence type="ECO:0000256" key="1">
    <source>
        <dbReference type="SAM" id="Coils"/>
    </source>
</evidence>
<dbReference type="AlphaFoldDB" id="A0A1H1NTG8"/>
<dbReference type="eggNOG" id="ENOG5032HD0">
    <property type="taxonomic scope" value="Bacteria"/>
</dbReference>
<dbReference type="Proteomes" id="UP000185663">
    <property type="component" value="Chromosome I"/>
</dbReference>
<proteinExistence type="predicted"/>
<evidence type="ECO:0000313" key="2">
    <source>
        <dbReference type="EMBL" id="SDS02281.1"/>
    </source>
</evidence>